<keyword evidence="6 9" id="KW-1133">Transmembrane helix</keyword>
<evidence type="ECO:0000256" key="5">
    <source>
        <dbReference type="ARBA" id="ARBA00022692"/>
    </source>
</evidence>
<comment type="subunit">
    <text evidence="9">The complex comprises the extracytoplasmic solute receptor protein and the two transmembrane proteins.</text>
</comment>
<geneLocation type="plasmid" evidence="13">
    <name>pdy25-a</name>
</geneLocation>
<dbReference type="InterPro" id="IPR055348">
    <property type="entry name" value="DctQ"/>
</dbReference>
<feature type="transmembrane region" description="Helical" evidence="9">
    <location>
        <begin position="157"/>
        <end position="174"/>
    </location>
</feature>
<dbReference type="InterPro" id="IPR007387">
    <property type="entry name" value="TRAP_DctQ"/>
</dbReference>
<proteinExistence type="inferred from homology"/>
<evidence type="ECO:0000256" key="2">
    <source>
        <dbReference type="ARBA" id="ARBA00022448"/>
    </source>
</evidence>
<dbReference type="PANTHER" id="PTHR35011">
    <property type="entry name" value="2,3-DIKETO-L-GULONATE TRAP TRANSPORTER SMALL PERMEASE PROTEIN YIAM"/>
    <property type="match status" value="1"/>
</dbReference>
<accession>A0A291M3L9</accession>
<organism evidence="12 13">
    <name type="scientific">Pacificitalea manganoxidans</name>
    <dbReference type="NCBI Taxonomy" id="1411902"/>
    <lineage>
        <taxon>Bacteria</taxon>
        <taxon>Pseudomonadati</taxon>
        <taxon>Pseudomonadota</taxon>
        <taxon>Alphaproteobacteria</taxon>
        <taxon>Rhodobacterales</taxon>
        <taxon>Paracoccaceae</taxon>
        <taxon>Pacificitalea</taxon>
    </lineage>
</organism>
<gene>
    <name evidence="12" type="ORF">CBW24_15350</name>
</gene>
<evidence type="ECO:0000256" key="7">
    <source>
        <dbReference type="ARBA" id="ARBA00023136"/>
    </source>
</evidence>
<dbReference type="AlphaFoldDB" id="A0A291M3L9"/>
<feature type="transmembrane region" description="Helical" evidence="9">
    <location>
        <begin position="92"/>
        <end position="110"/>
    </location>
</feature>
<keyword evidence="13" id="KW-1185">Reference proteome</keyword>
<keyword evidence="7 9" id="KW-0472">Membrane</keyword>
<evidence type="ECO:0000256" key="4">
    <source>
        <dbReference type="ARBA" id="ARBA00022519"/>
    </source>
</evidence>
<comment type="subcellular location">
    <subcellularLocation>
        <location evidence="1 9">Cell inner membrane</location>
        <topology evidence="1 9">Multi-pass membrane protein</topology>
    </subcellularLocation>
</comment>
<dbReference type="Pfam" id="PF04290">
    <property type="entry name" value="DctQ"/>
    <property type="match status" value="1"/>
</dbReference>
<evidence type="ECO:0000256" key="1">
    <source>
        <dbReference type="ARBA" id="ARBA00004429"/>
    </source>
</evidence>
<protein>
    <recommendedName>
        <fullName evidence="9">TRAP transporter small permease protein</fullName>
    </recommendedName>
</protein>
<evidence type="ECO:0000256" key="9">
    <source>
        <dbReference type="RuleBase" id="RU369079"/>
    </source>
</evidence>
<reference evidence="12 13" key="1">
    <citation type="submission" date="2017-05" db="EMBL/GenBank/DDBJ databases">
        <title>Comparative genomic and metabolic analysis of manganese-oxidizing mechanisms in Celeribater manganoxidans DY25T: its adaption to the environment of polymetallic nodule.</title>
        <authorList>
            <person name="Wang X."/>
        </authorList>
    </citation>
    <scope>NUCLEOTIDE SEQUENCE [LARGE SCALE GENOMIC DNA]</scope>
    <source>
        <strain evidence="12 13">DY25</strain>
        <plasmid evidence="13">pdy25-a</plasmid>
    </source>
</reference>
<sequence length="213" mass="22837">MLGAARRALARVNRWIEAVLVPLCGLTIAAMLVVVCLTVAARLTGLSAPWTEKLILVLLPALAFLAAPVAYRRRANVALDMLPDALPPRAAMVLRLGVHLAVALILTIGLDLTLRKVGIDPGAWGRGLSALTGIDLTSIRPFRAPIKIPVLNIEWRWVYIVMPVMLSLTLLMVLEQILGTLDHLIAPTRAAPLPRRGGDTPARGTPPSQGLGE</sequence>
<dbReference type="OrthoDB" id="4964541at2"/>
<keyword evidence="3" id="KW-1003">Cell membrane</keyword>
<evidence type="ECO:0000259" key="11">
    <source>
        <dbReference type="Pfam" id="PF04290"/>
    </source>
</evidence>
<keyword evidence="2 9" id="KW-0813">Transport</keyword>
<keyword evidence="4 9" id="KW-0997">Cell inner membrane</keyword>
<evidence type="ECO:0000313" key="13">
    <source>
        <dbReference type="Proteomes" id="UP000219050"/>
    </source>
</evidence>
<evidence type="ECO:0000256" key="10">
    <source>
        <dbReference type="SAM" id="MobiDB-lite"/>
    </source>
</evidence>
<evidence type="ECO:0000256" key="3">
    <source>
        <dbReference type="ARBA" id="ARBA00022475"/>
    </source>
</evidence>
<comment type="function">
    <text evidence="9">Part of the tripartite ATP-independent periplasmic (TRAP) transport system.</text>
</comment>
<comment type="similarity">
    <text evidence="8 9">Belongs to the TRAP transporter small permease family.</text>
</comment>
<dbReference type="GO" id="GO:0015740">
    <property type="term" value="P:C4-dicarboxylate transport"/>
    <property type="evidence" value="ECO:0007669"/>
    <property type="project" value="TreeGrafter"/>
</dbReference>
<dbReference type="EMBL" id="CP021405">
    <property type="protein sequence ID" value="ATI43529.1"/>
    <property type="molecule type" value="Genomic_DNA"/>
</dbReference>
<evidence type="ECO:0000313" key="12">
    <source>
        <dbReference type="EMBL" id="ATI43529.1"/>
    </source>
</evidence>
<name>A0A291M3L9_9RHOB</name>
<dbReference type="GO" id="GO:0005886">
    <property type="term" value="C:plasma membrane"/>
    <property type="evidence" value="ECO:0007669"/>
    <property type="project" value="UniProtKB-SubCell"/>
</dbReference>
<feature type="transmembrane region" description="Helical" evidence="9">
    <location>
        <begin position="53"/>
        <end position="71"/>
    </location>
</feature>
<keyword evidence="12" id="KW-0614">Plasmid</keyword>
<evidence type="ECO:0000256" key="8">
    <source>
        <dbReference type="ARBA" id="ARBA00038436"/>
    </source>
</evidence>
<feature type="transmembrane region" description="Helical" evidence="9">
    <location>
        <begin position="20"/>
        <end position="41"/>
    </location>
</feature>
<dbReference type="KEGG" id="cmag:CBW24_15350"/>
<dbReference type="Proteomes" id="UP000219050">
    <property type="component" value="Plasmid pDY25-A"/>
</dbReference>
<feature type="region of interest" description="Disordered" evidence="10">
    <location>
        <begin position="192"/>
        <end position="213"/>
    </location>
</feature>
<feature type="domain" description="Tripartite ATP-independent periplasmic transporters DctQ component" evidence="11">
    <location>
        <begin position="31"/>
        <end position="180"/>
    </location>
</feature>
<dbReference type="GO" id="GO:0022857">
    <property type="term" value="F:transmembrane transporter activity"/>
    <property type="evidence" value="ECO:0007669"/>
    <property type="project" value="UniProtKB-UniRule"/>
</dbReference>
<dbReference type="PANTHER" id="PTHR35011:SF5">
    <property type="entry name" value="SIALIC ACID TRAP TRANSPORTER SMALL PERMEASE PROTEIN SIAQ"/>
    <property type="match status" value="1"/>
</dbReference>
<evidence type="ECO:0000256" key="6">
    <source>
        <dbReference type="ARBA" id="ARBA00022989"/>
    </source>
</evidence>
<dbReference type="RefSeq" id="WP_097374290.1">
    <property type="nucleotide sequence ID" value="NZ_CP021405.1"/>
</dbReference>
<keyword evidence="5 9" id="KW-0812">Transmembrane</keyword>